<dbReference type="EMBL" id="JQAN02000006">
    <property type="protein sequence ID" value="PPD58756.1"/>
    <property type="molecule type" value="Genomic_DNA"/>
</dbReference>
<evidence type="ECO:0000313" key="4">
    <source>
        <dbReference type="Proteomes" id="UP000235653"/>
    </source>
</evidence>
<sequence>MNFQAKTIPCCDCGTNFEFTVAEQEFYQSKGFVNNPKRCPACRATRKSDRTNSTANTTSYNSYAPRQMYAAVCSDCGKTAQVPFEPRNGKPVYCSDCYRKVKAA</sequence>
<dbReference type="Pfam" id="PF13451">
    <property type="entry name" value="zf_Tbcl"/>
    <property type="match status" value="1"/>
</dbReference>
<feature type="domain" description="Probable zinc-binding" evidence="1">
    <location>
        <begin position="6"/>
        <end position="50"/>
    </location>
</feature>
<keyword evidence="4" id="KW-1185">Reference proteome</keyword>
<dbReference type="OrthoDB" id="5505402at2"/>
<accession>A0A2P5P8Z4</accession>
<evidence type="ECO:0000313" key="3">
    <source>
        <dbReference type="EMBL" id="PPD58756.1"/>
    </source>
</evidence>
<comment type="caution">
    <text evidence="3">The sequence shown here is derived from an EMBL/GenBank/DDBJ whole genome shotgun (WGS) entry which is preliminary data.</text>
</comment>
<name>A0A2P5P8Z4_9CHLR</name>
<dbReference type="InterPro" id="IPR026363">
    <property type="entry name" value="CxxC-x17-CxxC_dom"/>
</dbReference>
<reference evidence="3 4" key="1">
    <citation type="journal article" date="2017" name="ISME J.">
        <title>Grape pomace compost harbors organohalide-respiring Dehalogenimonas species with novel reductive dehalogenase genes.</title>
        <authorList>
            <person name="Yang Y."/>
            <person name="Higgins S.A."/>
            <person name="Yan J."/>
            <person name="Simsir B."/>
            <person name="Chourey K."/>
            <person name="Iyer R."/>
            <person name="Hettich R.L."/>
            <person name="Baldwin B."/>
            <person name="Ogles D.M."/>
            <person name="Loffler F.E."/>
        </authorList>
    </citation>
    <scope>NUCLEOTIDE SEQUENCE [LARGE SCALE GENOMIC DNA]</scope>
    <source>
        <strain evidence="3 4">GP</strain>
    </source>
</reference>
<feature type="domain" description="CxxC-x17-CxxC" evidence="2">
    <location>
        <begin position="66"/>
        <end position="101"/>
    </location>
</feature>
<gene>
    <name evidence="3" type="ORF">JP09_002470</name>
</gene>
<dbReference type="Pfam" id="PF23477">
    <property type="entry name" value="zf_Tbcl_2"/>
    <property type="match status" value="1"/>
</dbReference>
<dbReference type="AlphaFoldDB" id="A0A2P5P8Z4"/>
<proteinExistence type="predicted"/>
<dbReference type="NCBIfam" id="TIGR04272">
    <property type="entry name" value="cxxc_cxxc_Mbark"/>
    <property type="match status" value="1"/>
</dbReference>
<protein>
    <submittedName>
        <fullName evidence="3">Zinc-binding protein</fullName>
    </submittedName>
</protein>
<organism evidence="3 4">
    <name type="scientific">Dehalogenimonas etheniformans</name>
    <dbReference type="NCBI Taxonomy" id="1536648"/>
    <lineage>
        <taxon>Bacteria</taxon>
        <taxon>Bacillati</taxon>
        <taxon>Chloroflexota</taxon>
        <taxon>Dehalococcoidia</taxon>
        <taxon>Dehalococcoidales</taxon>
        <taxon>Dehalococcoidaceae</taxon>
        <taxon>Dehalogenimonas</taxon>
    </lineage>
</organism>
<evidence type="ECO:0000259" key="1">
    <source>
        <dbReference type="Pfam" id="PF13451"/>
    </source>
</evidence>
<dbReference type="Proteomes" id="UP000235653">
    <property type="component" value="Unassembled WGS sequence"/>
</dbReference>
<evidence type="ECO:0000259" key="2">
    <source>
        <dbReference type="Pfam" id="PF23477"/>
    </source>
</evidence>
<dbReference type="InterPro" id="IPR025306">
    <property type="entry name" value="Zn-bnd_dom_prob"/>
</dbReference>
<dbReference type="RefSeq" id="WP_102330240.1">
    <property type="nucleotide sequence ID" value="NZ_CP058566.2"/>
</dbReference>